<dbReference type="InterPro" id="IPR050641">
    <property type="entry name" value="RIFMO-like"/>
</dbReference>
<keyword evidence="2" id="KW-0285">Flavoprotein</keyword>
<sequence>MAAVADRDCDVLVVGAGPTGLMAATLLRRRGVRVRVVEKRAEASRESQAFAIQARTLELFGSIGLVESFLDRGVMNTGVEFHLGGRPLGGLDFDRADSPDTPFPFILMLPQAETEALLIADLEAQGVRVERGVEVARLAQDAAGVTVRGTGPEGEVSIRSAFLVGADGAHSIVRKALGLSFAGAPYDQHFLLADCRVDWDLGHHRFRGFVNAGALGLFLPLKGEALSRVMAADTRPEAATGDPRAPLGLPEMQAAFSAAVGHPVRLRDAAWTSRYRIHHRGVERYRVGRAFVAGDAAHIHSPAGGQGMNTGLQDAANLAWKLAEVVQGTAGDALLDSYDAERRPVGEAVLRQTDRLFSVVAAQRGWRAALRGPLMTAVFGGAAELGAVQRRAFRTVSEIDIAYPGASKGPHPRAGERAPDAAINRRTRVFDLITGYRPHLLALSRRPLGPEAVEAARAAMEGFRMPSHLVARLVAGRDPRAVVPETAAVFEAYGLHGPADQAVLVIRPDGYVAWRGEGLDLTAARRALSGR</sequence>
<organism evidence="5 6">
    <name type="scientific">Roseomonas indoligenes</name>
    <dbReference type="NCBI Taxonomy" id="2820811"/>
    <lineage>
        <taxon>Bacteria</taxon>
        <taxon>Pseudomonadati</taxon>
        <taxon>Pseudomonadota</taxon>
        <taxon>Alphaproteobacteria</taxon>
        <taxon>Acetobacterales</taxon>
        <taxon>Roseomonadaceae</taxon>
        <taxon>Roseomonas</taxon>
    </lineage>
</organism>
<dbReference type="Pfam" id="PF21274">
    <property type="entry name" value="Rng_hyd_C"/>
    <property type="match status" value="1"/>
</dbReference>
<dbReference type="EMBL" id="JAGIZA010000011">
    <property type="protein sequence ID" value="MBP0494558.1"/>
    <property type="molecule type" value="Genomic_DNA"/>
</dbReference>
<dbReference type="Gene3D" id="3.50.50.60">
    <property type="entry name" value="FAD/NAD(P)-binding domain"/>
    <property type="match status" value="1"/>
</dbReference>
<evidence type="ECO:0000313" key="6">
    <source>
        <dbReference type="Proteomes" id="UP000677537"/>
    </source>
</evidence>
<dbReference type="RefSeq" id="WP_209375310.1">
    <property type="nucleotide sequence ID" value="NZ_JAGIZA010000011.1"/>
</dbReference>
<evidence type="ECO:0000256" key="1">
    <source>
        <dbReference type="ARBA" id="ARBA00001974"/>
    </source>
</evidence>
<evidence type="ECO:0000256" key="2">
    <source>
        <dbReference type="ARBA" id="ARBA00022630"/>
    </source>
</evidence>
<dbReference type="Proteomes" id="UP000677537">
    <property type="component" value="Unassembled WGS sequence"/>
</dbReference>
<keyword evidence="3" id="KW-0274">FAD</keyword>
<keyword evidence="5" id="KW-0560">Oxidoreductase</keyword>
<dbReference type="Gene3D" id="3.40.30.120">
    <property type="match status" value="1"/>
</dbReference>
<evidence type="ECO:0000313" key="5">
    <source>
        <dbReference type="EMBL" id="MBP0494558.1"/>
    </source>
</evidence>
<evidence type="ECO:0000256" key="3">
    <source>
        <dbReference type="ARBA" id="ARBA00022827"/>
    </source>
</evidence>
<dbReference type="AlphaFoldDB" id="A0A940MZM1"/>
<accession>A0A940MZM1</accession>
<dbReference type="PANTHER" id="PTHR43004">
    <property type="entry name" value="TRK SYSTEM POTASSIUM UPTAKE PROTEIN"/>
    <property type="match status" value="1"/>
</dbReference>
<comment type="caution">
    <text evidence="5">The sequence shown here is derived from an EMBL/GenBank/DDBJ whole genome shotgun (WGS) entry which is preliminary data.</text>
</comment>
<reference evidence="5" key="1">
    <citation type="submission" date="2021-03" db="EMBL/GenBank/DDBJ databases">
        <authorList>
            <person name="So Y."/>
        </authorList>
    </citation>
    <scope>NUCLEOTIDE SEQUENCE</scope>
    <source>
        <strain evidence="5">SG15</strain>
    </source>
</reference>
<dbReference type="GO" id="GO:0071949">
    <property type="term" value="F:FAD binding"/>
    <property type="evidence" value="ECO:0007669"/>
    <property type="project" value="InterPro"/>
</dbReference>
<comment type="cofactor">
    <cofactor evidence="1">
        <name>FAD</name>
        <dbReference type="ChEBI" id="CHEBI:57692"/>
    </cofactor>
</comment>
<name>A0A940MZM1_9PROT</name>
<dbReference type="GO" id="GO:0016709">
    <property type="term" value="F:oxidoreductase activity, acting on paired donors, with incorporation or reduction of molecular oxygen, NAD(P)H as one donor, and incorporation of one atom of oxygen"/>
    <property type="evidence" value="ECO:0007669"/>
    <property type="project" value="UniProtKB-ARBA"/>
</dbReference>
<gene>
    <name evidence="5" type="ORF">J5Y10_17375</name>
</gene>
<dbReference type="Pfam" id="PF01494">
    <property type="entry name" value="FAD_binding_3"/>
    <property type="match status" value="1"/>
</dbReference>
<dbReference type="Gene3D" id="3.30.70.2450">
    <property type="match status" value="1"/>
</dbReference>
<dbReference type="InterPro" id="IPR002938">
    <property type="entry name" value="FAD-bd"/>
</dbReference>
<dbReference type="PANTHER" id="PTHR43004:SF19">
    <property type="entry name" value="BINDING MONOOXYGENASE, PUTATIVE (JCVI)-RELATED"/>
    <property type="match status" value="1"/>
</dbReference>
<dbReference type="SUPFAM" id="SSF51905">
    <property type="entry name" value="FAD/NAD(P)-binding domain"/>
    <property type="match status" value="1"/>
</dbReference>
<evidence type="ECO:0000259" key="4">
    <source>
        <dbReference type="Pfam" id="PF01494"/>
    </source>
</evidence>
<dbReference type="PRINTS" id="PR00420">
    <property type="entry name" value="RNGMNOXGNASE"/>
</dbReference>
<keyword evidence="5" id="KW-0503">Monooxygenase</keyword>
<proteinExistence type="predicted"/>
<protein>
    <submittedName>
        <fullName evidence="5">FAD-dependent monooxygenase</fullName>
    </submittedName>
</protein>
<keyword evidence="6" id="KW-1185">Reference proteome</keyword>
<dbReference type="InterPro" id="IPR036188">
    <property type="entry name" value="FAD/NAD-bd_sf"/>
</dbReference>
<feature type="domain" description="FAD-binding" evidence="4">
    <location>
        <begin position="8"/>
        <end position="353"/>
    </location>
</feature>